<evidence type="ECO:0000313" key="2">
    <source>
        <dbReference type="Proteomes" id="UP000515307"/>
    </source>
</evidence>
<dbReference type="EMBL" id="CP045702">
    <property type="protein sequence ID" value="QNE75502.1"/>
    <property type="molecule type" value="Genomic_DNA"/>
</dbReference>
<dbReference type="Proteomes" id="UP000515307">
    <property type="component" value="Chromosome"/>
</dbReference>
<keyword evidence="2" id="KW-1185">Reference proteome</keyword>
<name>A0A7G7BJI7_9ACTN</name>
<gene>
    <name evidence="1" type="ORF">F0344_13495</name>
</gene>
<dbReference type="KEGG" id="sfiy:F0344_13495"/>
<proteinExistence type="predicted"/>
<dbReference type="AlphaFoldDB" id="A0A7G7BJI7"/>
<dbReference type="RefSeq" id="WP_185299026.1">
    <property type="nucleotide sequence ID" value="NZ_CP045702.1"/>
</dbReference>
<sequence>MSIESLEAALPGLVAQRLEVPRRIDWQVLFDGLRTGLPDDYIALAEFYPRLEIGQFLCVTSPAPGGEAEFVEGAREDLAGAEDMAQKEMLGGYPAFPESGGLLRWGSSIDGDEFYWRTEGQPNEWTVVVAGRNDDWFHYEGSLSSYLAWLCSGTAEPHGLPPNFPGPEPVVSVA</sequence>
<reference evidence="2" key="1">
    <citation type="submission" date="2019-10" db="EMBL/GenBank/DDBJ databases">
        <title>Antimicrobial potential of Antarctic Bacteria.</title>
        <authorList>
            <person name="Benaud N."/>
            <person name="Edwards R.J."/>
            <person name="Ferrari B.C."/>
        </authorList>
    </citation>
    <scope>NUCLEOTIDE SEQUENCE [LARGE SCALE GENOMIC DNA]</scope>
    <source>
        <strain evidence="2">NBSH44</strain>
    </source>
</reference>
<protein>
    <submittedName>
        <fullName evidence="1">SMI1/KNR4 family protein</fullName>
    </submittedName>
</protein>
<evidence type="ECO:0000313" key="1">
    <source>
        <dbReference type="EMBL" id="QNE75502.1"/>
    </source>
</evidence>
<organism evidence="1 2">
    <name type="scientific">Streptomyces finlayi</name>
    <dbReference type="NCBI Taxonomy" id="67296"/>
    <lineage>
        <taxon>Bacteria</taxon>
        <taxon>Bacillati</taxon>
        <taxon>Actinomycetota</taxon>
        <taxon>Actinomycetes</taxon>
        <taxon>Kitasatosporales</taxon>
        <taxon>Streptomycetaceae</taxon>
        <taxon>Streptomyces</taxon>
    </lineage>
</organism>
<accession>A0A7G7BJI7</accession>